<proteinExistence type="evidence at transcript level"/>
<dbReference type="Pfam" id="PF07272">
    <property type="entry name" value="Orthoreo_P17"/>
    <property type="match status" value="1"/>
</dbReference>
<evidence type="ECO:0000313" key="1">
    <source>
        <dbReference type="EMBL" id="AAA57267.1"/>
    </source>
</evidence>
<reference evidence="1" key="1">
    <citation type="submission" date="1994-12" db="EMBL/GenBank/DDBJ databases">
        <title>The S1 gene sequences of two Australian avian reoviruses.</title>
        <authorList>
            <person name="Kool D.A."/>
            <person name="Holmes I.H."/>
        </authorList>
    </citation>
    <scope>NUCLEOTIDE SEQUENCE</scope>
    <source>
        <strain evidence="1">RAM-1</strain>
    </source>
</reference>
<dbReference type="EMBL" id="L38502">
    <property type="protein sequence ID" value="AAA57267.1"/>
    <property type="molecule type" value="mRNA"/>
</dbReference>
<accession>Q84143</accession>
<dbReference type="InterPro" id="IPR009897">
    <property type="entry name" value="Orthoreo_P17"/>
</dbReference>
<protein>
    <submittedName>
        <fullName evidence="1">S1 protein</fullName>
    </submittedName>
</protein>
<sequence>MQHLRHTTFDVRRFEFSPTVLEECLTPSFTAITDSDPVRYFNIELPSTHRLLPWLPALLSQSCSVHVSLTRRFSLYSTLSDICEYDCKLLPSVNAIVLNPVLDLPSSIVIHWDGRINSTAAKRSRGIDTVIDFERDYKSWRFDSYP</sequence>
<gene>
    <name evidence="1" type="primary">S1</name>
</gene>
<organism evidence="1">
    <name type="scientific">Avian orthoreovirus</name>
    <dbReference type="NCBI Taxonomy" id="38170"/>
    <lineage>
        <taxon>Viruses</taxon>
        <taxon>Riboviria</taxon>
        <taxon>Orthornavirae</taxon>
        <taxon>Duplornaviricota</taxon>
        <taxon>Resentoviricetes</taxon>
        <taxon>Reovirales</taxon>
        <taxon>Spinareoviridae</taxon>
        <taxon>Orthoreovirus</taxon>
        <taxon>Orthoreovirus avis</taxon>
    </lineage>
</organism>
<name>Q84143_9REOV</name>